<name>A0ABV5F9Q6_9FLAO</name>
<sequence>MTTTKNQVGRTSLLISIAGLIIVQALIYIGYLENPYWHILLAGFEAATIGGFADWFAVRALFHEIPIPVIRKHTNIIVRNRDKLTEGVIDLVTNKWLSPEIINEKLSDVHIVENLVKTLKEPQNLIKIVGFIKKISTRLASNIDTPEVTKILQTLLEQQIKGIDLATPLGEWLKKSVNKGDHKALWDLVLDSAGKTINDDSTRTTLLTLIESQMKEYKDEGFWKRIIIKFAVGVGGVDNQSIVDKIINSMNDFIKETKENPNHAVRIKFDKSILDFAQNLIDRDEDAVKTVKALQDKLVDNSDAKHLIQGLLNNFKTSIIKQLEENDTPFIHFIKQNVEKLLNELEEDQALQQKTDKWIKDSIEHLITKYHHEIGEMVRMSLSKLNNFELVNQIEEKVGNDLQYIRLNGAVVGGFIGIMIYLIRVLLLQ</sequence>
<gene>
    <name evidence="2" type="ORF">ACFFU9_05460</name>
</gene>
<evidence type="ECO:0000256" key="1">
    <source>
        <dbReference type="SAM" id="Phobius"/>
    </source>
</evidence>
<protein>
    <submittedName>
        <fullName evidence="2">DUF445 domain-containing protein</fullName>
    </submittedName>
</protein>
<proteinExistence type="predicted"/>
<keyword evidence="3" id="KW-1185">Reference proteome</keyword>
<dbReference type="EMBL" id="JBHMFC010000016">
    <property type="protein sequence ID" value="MFB9056185.1"/>
    <property type="molecule type" value="Genomic_DNA"/>
</dbReference>
<dbReference type="Proteomes" id="UP001589585">
    <property type="component" value="Unassembled WGS sequence"/>
</dbReference>
<evidence type="ECO:0000313" key="3">
    <source>
        <dbReference type="Proteomes" id="UP001589585"/>
    </source>
</evidence>
<keyword evidence="1" id="KW-1133">Transmembrane helix</keyword>
<keyword evidence="1" id="KW-0472">Membrane</keyword>
<dbReference type="RefSeq" id="WP_379860385.1">
    <property type="nucleotide sequence ID" value="NZ_JBHMFC010000016.1"/>
</dbReference>
<reference evidence="2 3" key="1">
    <citation type="submission" date="2024-09" db="EMBL/GenBank/DDBJ databases">
        <authorList>
            <person name="Sun Q."/>
            <person name="Mori K."/>
        </authorList>
    </citation>
    <scope>NUCLEOTIDE SEQUENCE [LARGE SCALE GENOMIC DNA]</scope>
    <source>
        <strain evidence="2 3">CECT 8622</strain>
    </source>
</reference>
<evidence type="ECO:0000313" key="2">
    <source>
        <dbReference type="EMBL" id="MFB9056185.1"/>
    </source>
</evidence>
<accession>A0ABV5F9Q6</accession>
<keyword evidence="1" id="KW-0812">Transmembrane</keyword>
<feature type="transmembrane region" description="Helical" evidence="1">
    <location>
        <begin position="12"/>
        <end position="31"/>
    </location>
</feature>
<dbReference type="PANTHER" id="PTHR38442:SF1">
    <property type="entry name" value="INNER MEMBRANE PROTEIN"/>
    <property type="match status" value="1"/>
</dbReference>
<organism evidence="2 3">
    <name type="scientific">Mariniflexile ostreae</name>
    <dbReference type="NCBI Taxonomy" id="1520892"/>
    <lineage>
        <taxon>Bacteria</taxon>
        <taxon>Pseudomonadati</taxon>
        <taxon>Bacteroidota</taxon>
        <taxon>Flavobacteriia</taxon>
        <taxon>Flavobacteriales</taxon>
        <taxon>Flavobacteriaceae</taxon>
        <taxon>Mariniflexile</taxon>
    </lineage>
</organism>
<feature type="transmembrane region" description="Helical" evidence="1">
    <location>
        <begin position="407"/>
        <end position="427"/>
    </location>
</feature>
<dbReference type="Pfam" id="PF04286">
    <property type="entry name" value="DUF445"/>
    <property type="match status" value="1"/>
</dbReference>
<comment type="caution">
    <text evidence="2">The sequence shown here is derived from an EMBL/GenBank/DDBJ whole genome shotgun (WGS) entry which is preliminary data.</text>
</comment>
<dbReference type="InterPro" id="IPR007383">
    <property type="entry name" value="DUF445"/>
</dbReference>
<dbReference type="PANTHER" id="PTHR38442">
    <property type="entry name" value="INNER MEMBRANE PROTEIN-RELATED"/>
    <property type="match status" value="1"/>
</dbReference>